<dbReference type="EMBL" id="BNBC01000023">
    <property type="protein sequence ID" value="GHE85616.1"/>
    <property type="molecule type" value="Genomic_DNA"/>
</dbReference>
<dbReference type="Proteomes" id="UP000641386">
    <property type="component" value="Unassembled WGS sequence"/>
</dbReference>
<protein>
    <submittedName>
        <fullName evidence="2">Uncharacterized protein</fullName>
    </submittedName>
</protein>
<dbReference type="NCBIfam" id="NF038082">
    <property type="entry name" value="phiSA1p31"/>
    <property type="match status" value="1"/>
</dbReference>
<feature type="region of interest" description="Disordered" evidence="1">
    <location>
        <begin position="125"/>
        <end position="223"/>
    </location>
</feature>
<evidence type="ECO:0000256" key="1">
    <source>
        <dbReference type="SAM" id="MobiDB-lite"/>
    </source>
</evidence>
<keyword evidence="3" id="KW-1185">Reference proteome</keyword>
<dbReference type="NCBIfam" id="NF038081">
    <property type="entry name" value="BN159_2729_fam"/>
    <property type="match status" value="1"/>
</dbReference>
<feature type="compositionally biased region" description="Basic and acidic residues" evidence="1">
    <location>
        <begin position="152"/>
        <end position="195"/>
    </location>
</feature>
<reference evidence="2" key="2">
    <citation type="submission" date="2020-09" db="EMBL/GenBank/DDBJ databases">
        <authorList>
            <person name="Sun Q."/>
            <person name="Ohkuma M."/>
        </authorList>
    </citation>
    <scope>NUCLEOTIDE SEQUENCE</scope>
    <source>
        <strain evidence="2">JCM 3302</strain>
    </source>
</reference>
<name>A0A919A3S0_9ACTN</name>
<accession>A0A919A3S0</accession>
<sequence length="379" mass="41070">MARPRLPAQGLRGSRRMSPTFGKNMDVEQELMARLGELARAFIADLNAQGRLVEIGGAEALRHLREQHDRQQALPRTHPGGAEATEAAARLVPQAPTALWEAITTPPTSQIPPSTLDASHPLHLLYAPHNSPHMPDRDNAPDNAPTTAYGTRTEESHGTHDSTMARDGHNDDGQQASHEDQGQQAGHEEREKHAGQENPGQQAGSEEREPSAAARTAARLRTEHAGRLDVTRITADHERVSVHIQALSLADWEYWLTAIGAPVNAPTHRAEGAQTATGHLDGVEIHLTADAVPRLLDEAAQKATEPYCLAGRVYDLALPHTDRHGQTWHYHGQRQEDDTPLLTLHGTGSPPYPLTSILTANGPLIPSPASPDRDTADGH</sequence>
<proteinExistence type="predicted"/>
<gene>
    <name evidence="2" type="ORF">GCM10014715_47340</name>
</gene>
<evidence type="ECO:0000313" key="3">
    <source>
        <dbReference type="Proteomes" id="UP000641386"/>
    </source>
</evidence>
<dbReference type="AlphaFoldDB" id="A0A919A3S0"/>
<comment type="caution">
    <text evidence="2">The sequence shown here is derived from an EMBL/GenBank/DDBJ whole genome shotgun (WGS) entry which is preliminary data.</text>
</comment>
<organism evidence="2 3">
    <name type="scientific">Streptomyces spiralis</name>
    <dbReference type="NCBI Taxonomy" id="66376"/>
    <lineage>
        <taxon>Bacteria</taxon>
        <taxon>Bacillati</taxon>
        <taxon>Actinomycetota</taxon>
        <taxon>Actinomycetes</taxon>
        <taxon>Kitasatosporales</taxon>
        <taxon>Streptomycetaceae</taxon>
        <taxon>Streptomyces</taxon>
    </lineage>
</organism>
<feature type="region of interest" description="Disordered" evidence="1">
    <location>
        <begin position="1"/>
        <end position="21"/>
    </location>
</feature>
<reference evidence="2" key="1">
    <citation type="journal article" date="2014" name="Int. J. Syst. Evol. Microbiol.">
        <title>Complete genome sequence of Corynebacterium casei LMG S-19264T (=DSM 44701T), isolated from a smear-ripened cheese.</title>
        <authorList>
            <consortium name="US DOE Joint Genome Institute (JGI-PGF)"/>
            <person name="Walter F."/>
            <person name="Albersmeier A."/>
            <person name="Kalinowski J."/>
            <person name="Ruckert C."/>
        </authorList>
    </citation>
    <scope>NUCLEOTIDE SEQUENCE</scope>
    <source>
        <strain evidence="2">JCM 3302</strain>
    </source>
</reference>
<feature type="region of interest" description="Disordered" evidence="1">
    <location>
        <begin position="354"/>
        <end position="379"/>
    </location>
</feature>
<evidence type="ECO:0000313" key="2">
    <source>
        <dbReference type="EMBL" id="GHE85616.1"/>
    </source>
</evidence>